<dbReference type="InterPro" id="IPR011057">
    <property type="entry name" value="Mss4-like_sf"/>
</dbReference>
<organism evidence="5 6">
    <name type="scientific">Polysphondylium violaceum</name>
    <dbReference type="NCBI Taxonomy" id="133409"/>
    <lineage>
        <taxon>Eukaryota</taxon>
        <taxon>Amoebozoa</taxon>
        <taxon>Evosea</taxon>
        <taxon>Eumycetozoa</taxon>
        <taxon>Dictyostelia</taxon>
        <taxon>Dictyosteliales</taxon>
        <taxon>Dictyosteliaceae</taxon>
        <taxon>Polysphondylium</taxon>
    </lineage>
</organism>
<keyword evidence="3" id="KW-0653">Protein transport</keyword>
<evidence type="ECO:0000256" key="2">
    <source>
        <dbReference type="ARBA" id="ARBA00022658"/>
    </source>
</evidence>
<dbReference type="GO" id="GO:0007264">
    <property type="term" value="P:small GTPase-mediated signal transduction"/>
    <property type="evidence" value="ECO:0007669"/>
    <property type="project" value="InterPro"/>
</dbReference>
<dbReference type="InterPro" id="IPR007515">
    <property type="entry name" value="Mss4"/>
</dbReference>
<comment type="caution">
    <text evidence="5">The sequence shown here is derived from an EMBL/GenBank/DDBJ whole genome shotgun (WGS) entry which is preliminary data.</text>
</comment>
<feature type="compositionally biased region" description="Low complexity" evidence="4">
    <location>
        <begin position="1"/>
        <end position="14"/>
    </location>
</feature>
<feature type="region of interest" description="Disordered" evidence="4">
    <location>
        <begin position="1"/>
        <end position="37"/>
    </location>
</feature>
<evidence type="ECO:0008006" key="7">
    <source>
        <dbReference type="Google" id="ProtNLM"/>
    </source>
</evidence>
<dbReference type="SUPFAM" id="SSF51316">
    <property type="entry name" value="Mss4-like"/>
    <property type="match status" value="1"/>
</dbReference>
<dbReference type="InterPro" id="IPR011323">
    <property type="entry name" value="Mss4/transl-control_tumour"/>
</dbReference>
<dbReference type="GO" id="GO:0005085">
    <property type="term" value="F:guanyl-nucleotide exchange factor activity"/>
    <property type="evidence" value="ECO:0007669"/>
    <property type="project" value="UniProtKB-KW"/>
</dbReference>
<sequence length="176" mass="20121">MDQEQQQQQPQENQPTEEKQTEEVDQQETEEEGVQIINGVRVEPPKFIEDVLTSTTVVTDKNEAAPESSTFVEGTNKLTKNVHCRLCDCKIIAPDNAVLVDKKITLVQKKSSNAADELKWMWFLADMFHFENVAFTKDVNATHKYLTCADCEAEIIGIHYIDSKENYVAHDRVVYK</sequence>
<dbReference type="AlphaFoldDB" id="A0A8J4Q314"/>
<dbReference type="GO" id="GO:0016020">
    <property type="term" value="C:membrane"/>
    <property type="evidence" value="ECO:0007669"/>
    <property type="project" value="TreeGrafter"/>
</dbReference>
<protein>
    <recommendedName>
        <fullName evidence="7">Mss4-like family protein</fullName>
    </recommendedName>
</protein>
<dbReference type="PANTHER" id="PTHR13276:SF0">
    <property type="entry name" value="GUANINE NUCLEOTIDE EXCHANGE FACTOR MSS4"/>
    <property type="match status" value="1"/>
</dbReference>
<evidence type="ECO:0000256" key="3">
    <source>
        <dbReference type="ARBA" id="ARBA00022927"/>
    </source>
</evidence>
<dbReference type="EMBL" id="AJWJ01000015">
    <property type="protein sequence ID" value="KAF2077929.1"/>
    <property type="molecule type" value="Genomic_DNA"/>
</dbReference>
<evidence type="ECO:0000256" key="1">
    <source>
        <dbReference type="ARBA" id="ARBA00022448"/>
    </source>
</evidence>
<gene>
    <name evidence="5" type="ORF">CYY_000730</name>
</gene>
<keyword evidence="6" id="KW-1185">Reference proteome</keyword>
<dbReference type="GO" id="GO:0006892">
    <property type="term" value="P:post-Golgi vesicle-mediated transport"/>
    <property type="evidence" value="ECO:0007669"/>
    <property type="project" value="TreeGrafter"/>
</dbReference>
<keyword evidence="2" id="KW-0344">Guanine-nucleotide releasing factor</keyword>
<evidence type="ECO:0000256" key="4">
    <source>
        <dbReference type="SAM" id="MobiDB-lite"/>
    </source>
</evidence>
<dbReference type="PROSITE" id="PS51796">
    <property type="entry name" value="MSS4"/>
    <property type="match status" value="1"/>
</dbReference>
<dbReference type="Proteomes" id="UP000695562">
    <property type="component" value="Unassembled WGS sequence"/>
</dbReference>
<dbReference type="PANTHER" id="PTHR13276">
    <property type="entry name" value="GUANINE NUCLEOTIDE EXCHANGE FACTOR MSS4"/>
    <property type="match status" value="1"/>
</dbReference>
<name>A0A8J4Q314_9MYCE</name>
<dbReference type="FunFam" id="2.170.150.10:FF:000005">
    <property type="entry name" value="Guanine nucleotide exchange factor MSS4"/>
    <property type="match status" value="1"/>
</dbReference>
<accession>A0A8J4Q314</accession>
<reference evidence="5" key="1">
    <citation type="submission" date="2020-01" db="EMBL/GenBank/DDBJ databases">
        <title>Development of genomics and gene disruption for Polysphondylium violaceum indicates a role for the polyketide synthase stlB in stalk morphogenesis.</title>
        <authorList>
            <person name="Narita B."/>
            <person name="Kawabe Y."/>
            <person name="Kin K."/>
            <person name="Saito T."/>
            <person name="Gibbs R."/>
            <person name="Kuspa A."/>
            <person name="Muzny D."/>
            <person name="Queller D."/>
            <person name="Richards S."/>
            <person name="Strassman J."/>
            <person name="Sucgang R."/>
            <person name="Worley K."/>
            <person name="Schaap P."/>
        </authorList>
    </citation>
    <scope>NUCLEOTIDE SEQUENCE</scope>
    <source>
        <strain evidence="5">QSvi11</strain>
    </source>
</reference>
<dbReference type="GO" id="GO:0008270">
    <property type="term" value="F:zinc ion binding"/>
    <property type="evidence" value="ECO:0007669"/>
    <property type="project" value="TreeGrafter"/>
</dbReference>
<proteinExistence type="predicted"/>
<evidence type="ECO:0000313" key="5">
    <source>
        <dbReference type="EMBL" id="KAF2077929.1"/>
    </source>
</evidence>
<dbReference type="OrthoDB" id="30840at2759"/>
<keyword evidence="1" id="KW-0813">Transport</keyword>
<feature type="compositionally biased region" description="Acidic residues" evidence="4">
    <location>
        <begin position="23"/>
        <end position="33"/>
    </location>
</feature>
<dbReference type="Pfam" id="PF04421">
    <property type="entry name" value="Mss4"/>
    <property type="match status" value="1"/>
</dbReference>
<dbReference type="GO" id="GO:0005829">
    <property type="term" value="C:cytosol"/>
    <property type="evidence" value="ECO:0007669"/>
    <property type="project" value="TreeGrafter"/>
</dbReference>
<evidence type="ECO:0000313" key="6">
    <source>
        <dbReference type="Proteomes" id="UP000695562"/>
    </source>
</evidence>
<dbReference type="Gene3D" id="2.170.150.10">
    <property type="entry name" value="Metal Binding Protein, Guanine Nucleotide Exchange Factor, Chain A"/>
    <property type="match status" value="1"/>
</dbReference>
<dbReference type="GO" id="GO:0015031">
    <property type="term" value="P:protein transport"/>
    <property type="evidence" value="ECO:0007669"/>
    <property type="project" value="UniProtKB-KW"/>
</dbReference>